<proteinExistence type="predicted"/>
<protein>
    <submittedName>
        <fullName evidence="1">Uncharacterized protein</fullName>
    </submittedName>
</protein>
<evidence type="ECO:0000313" key="1">
    <source>
        <dbReference type="EMBL" id="KIJ04960.1"/>
    </source>
</evidence>
<evidence type="ECO:0000313" key="2">
    <source>
        <dbReference type="Proteomes" id="UP000053647"/>
    </source>
</evidence>
<dbReference type="HOGENOM" id="CLU_030973_2_0_1"/>
<sequence length="545" mass="59934">MPARDQHYQCCCSVCCEVDANGVAHNPAGKPQLGRYKVIHLRRIVRTVQQPPTDVRRAAVVDLDRLALPSNDPPAAPSPARLPLQPDIESLSAALFAATLSDNGPDLNSQPSKLWASRQEYQAEREMFDTHDFLLPDVDVLASAVSRIALGNGPPDINPSLLTSVTPPTTQATREDSAIPAPTLPLEQRVTATSQKQEKNHCTVAAHKLLDQIELRIQHIDSQLVPSIDPAPHQTLRCELLAVRSALDNVKRQVASVHARKEQLRESCDVLDERLTDVDKSPTSNCPVLYDSSHHFHHPVDRCDEITQVSLFLSVVSVVLFGVSRACGNFFLGITSLILGLAFKLVGSNVDITCDRTLAQIPKTMKTALSRFNLEGRTTSYAVCPECSCTYKPTTTTGSSASYPPRCTNRPHLGDEPCDTILVRDPNNSCEVPIKTYVYHHFHDYLSGLLARPEIEALMDTPCDDLTKNMQKPAPTAARDVWDAQFLLTFTGPDGQRLFVDRGSEGRFLFSLNVDFFNVEGNLQHNATTSCGIISCACLNLPMDI</sequence>
<dbReference type="OrthoDB" id="2693377at2759"/>
<name>A0A0C9SSW8_PAXIN</name>
<reference evidence="1 2" key="1">
    <citation type="submission" date="2014-06" db="EMBL/GenBank/DDBJ databases">
        <authorList>
            <consortium name="DOE Joint Genome Institute"/>
            <person name="Kuo A."/>
            <person name="Kohler A."/>
            <person name="Nagy L.G."/>
            <person name="Floudas D."/>
            <person name="Copeland A."/>
            <person name="Barry K.W."/>
            <person name="Cichocki N."/>
            <person name="Veneault-Fourrey C."/>
            <person name="LaButti K."/>
            <person name="Lindquist E.A."/>
            <person name="Lipzen A."/>
            <person name="Lundell T."/>
            <person name="Morin E."/>
            <person name="Murat C."/>
            <person name="Sun H."/>
            <person name="Tunlid A."/>
            <person name="Henrissat B."/>
            <person name="Grigoriev I.V."/>
            <person name="Hibbett D.S."/>
            <person name="Martin F."/>
            <person name="Nordberg H.P."/>
            <person name="Cantor M.N."/>
            <person name="Hua S.X."/>
        </authorList>
    </citation>
    <scope>NUCLEOTIDE SEQUENCE [LARGE SCALE GENOMIC DNA]</scope>
    <source>
        <strain evidence="1 2">ATCC 200175</strain>
    </source>
</reference>
<dbReference type="EMBL" id="KN821371">
    <property type="protein sequence ID" value="KIJ04960.1"/>
    <property type="molecule type" value="Genomic_DNA"/>
</dbReference>
<dbReference type="AlphaFoldDB" id="A0A0C9SSW8"/>
<gene>
    <name evidence="1" type="ORF">PAXINDRAFT_21760</name>
</gene>
<reference evidence="2" key="2">
    <citation type="submission" date="2015-01" db="EMBL/GenBank/DDBJ databases">
        <title>Evolutionary Origins and Diversification of the Mycorrhizal Mutualists.</title>
        <authorList>
            <consortium name="DOE Joint Genome Institute"/>
            <consortium name="Mycorrhizal Genomics Consortium"/>
            <person name="Kohler A."/>
            <person name="Kuo A."/>
            <person name="Nagy L.G."/>
            <person name="Floudas D."/>
            <person name="Copeland A."/>
            <person name="Barry K.W."/>
            <person name="Cichocki N."/>
            <person name="Veneault-Fourrey C."/>
            <person name="LaButti K."/>
            <person name="Lindquist E.A."/>
            <person name="Lipzen A."/>
            <person name="Lundell T."/>
            <person name="Morin E."/>
            <person name="Murat C."/>
            <person name="Riley R."/>
            <person name="Ohm R."/>
            <person name="Sun H."/>
            <person name="Tunlid A."/>
            <person name="Henrissat B."/>
            <person name="Grigoriev I.V."/>
            <person name="Hibbett D.S."/>
            <person name="Martin F."/>
        </authorList>
    </citation>
    <scope>NUCLEOTIDE SEQUENCE [LARGE SCALE GENOMIC DNA]</scope>
    <source>
        <strain evidence="2">ATCC 200175</strain>
    </source>
</reference>
<dbReference type="Proteomes" id="UP000053647">
    <property type="component" value="Unassembled WGS sequence"/>
</dbReference>
<accession>A0A0C9SSW8</accession>
<keyword evidence="2" id="KW-1185">Reference proteome</keyword>
<organism evidence="1 2">
    <name type="scientific">Paxillus involutus ATCC 200175</name>
    <dbReference type="NCBI Taxonomy" id="664439"/>
    <lineage>
        <taxon>Eukaryota</taxon>
        <taxon>Fungi</taxon>
        <taxon>Dikarya</taxon>
        <taxon>Basidiomycota</taxon>
        <taxon>Agaricomycotina</taxon>
        <taxon>Agaricomycetes</taxon>
        <taxon>Agaricomycetidae</taxon>
        <taxon>Boletales</taxon>
        <taxon>Paxilineae</taxon>
        <taxon>Paxillaceae</taxon>
        <taxon>Paxillus</taxon>
    </lineage>
</organism>